<evidence type="ECO:0000313" key="1">
    <source>
        <dbReference type="EMBL" id="KAI0028242.1"/>
    </source>
</evidence>
<dbReference type="Proteomes" id="UP000814128">
    <property type="component" value="Unassembled WGS sequence"/>
</dbReference>
<reference evidence="1" key="1">
    <citation type="submission" date="2021-02" db="EMBL/GenBank/DDBJ databases">
        <authorList>
            <consortium name="DOE Joint Genome Institute"/>
            <person name="Ahrendt S."/>
            <person name="Looney B.P."/>
            <person name="Miyauchi S."/>
            <person name="Morin E."/>
            <person name="Drula E."/>
            <person name="Courty P.E."/>
            <person name="Chicoki N."/>
            <person name="Fauchery L."/>
            <person name="Kohler A."/>
            <person name="Kuo A."/>
            <person name="Labutti K."/>
            <person name="Pangilinan J."/>
            <person name="Lipzen A."/>
            <person name="Riley R."/>
            <person name="Andreopoulos W."/>
            <person name="He G."/>
            <person name="Johnson J."/>
            <person name="Barry K.W."/>
            <person name="Grigoriev I.V."/>
            <person name="Nagy L."/>
            <person name="Hibbett D."/>
            <person name="Henrissat B."/>
            <person name="Matheny P.B."/>
            <person name="Labbe J."/>
            <person name="Martin F."/>
        </authorList>
    </citation>
    <scope>NUCLEOTIDE SEQUENCE</scope>
    <source>
        <strain evidence="1">EC-137</strain>
    </source>
</reference>
<proteinExistence type="predicted"/>
<sequence length="258" mass="25521">MVATTFALFTLALSAVGLVRAGVPVPDTPGPNQTYNAGSNCPIAWSADTTGLWKNMAIELMTGNNWNMEHITTVTTLDASTTTSFSWTCPQVTINADIYFYQFTAAGQNASWTTRFTIASNTGATVPAPNTTQPDGQLIGWGVGALVDASAATAPPPWLASGSSSAASGSASSSASVVVPTSASATGSGSSSVASIISSSTAARTSSASASAAPSGAVGNATSANTTSGALGRADMARVLARSVTALAGVAAVFALAL</sequence>
<name>A0ACB8Q936_9AGAM</name>
<reference evidence="1" key="2">
    <citation type="journal article" date="2022" name="New Phytol.">
        <title>Evolutionary transition to the ectomycorrhizal habit in the genomes of a hyperdiverse lineage of mushroom-forming fungi.</title>
        <authorList>
            <person name="Looney B."/>
            <person name="Miyauchi S."/>
            <person name="Morin E."/>
            <person name="Drula E."/>
            <person name="Courty P.E."/>
            <person name="Kohler A."/>
            <person name="Kuo A."/>
            <person name="LaButti K."/>
            <person name="Pangilinan J."/>
            <person name="Lipzen A."/>
            <person name="Riley R."/>
            <person name="Andreopoulos W."/>
            <person name="He G."/>
            <person name="Johnson J."/>
            <person name="Nolan M."/>
            <person name="Tritt A."/>
            <person name="Barry K.W."/>
            <person name="Grigoriev I.V."/>
            <person name="Nagy L.G."/>
            <person name="Hibbett D."/>
            <person name="Henrissat B."/>
            <person name="Matheny P.B."/>
            <person name="Labbe J."/>
            <person name="Martin F.M."/>
        </authorList>
    </citation>
    <scope>NUCLEOTIDE SEQUENCE</scope>
    <source>
        <strain evidence="1">EC-137</strain>
    </source>
</reference>
<protein>
    <submittedName>
        <fullName evidence="1">Uncharacterized protein</fullName>
    </submittedName>
</protein>
<dbReference type="EMBL" id="MU273773">
    <property type="protein sequence ID" value="KAI0028242.1"/>
    <property type="molecule type" value="Genomic_DNA"/>
</dbReference>
<evidence type="ECO:0000313" key="2">
    <source>
        <dbReference type="Proteomes" id="UP000814128"/>
    </source>
</evidence>
<organism evidence="1 2">
    <name type="scientific">Vararia minispora EC-137</name>
    <dbReference type="NCBI Taxonomy" id="1314806"/>
    <lineage>
        <taxon>Eukaryota</taxon>
        <taxon>Fungi</taxon>
        <taxon>Dikarya</taxon>
        <taxon>Basidiomycota</taxon>
        <taxon>Agaricomycotina</taxon>
        <taxon>Agaricomycetes</taxon>
        <taxon>Russulales</taxon>
        <taxon>Lachnocladiaceae</taxon>
        <taxon>Vararia</taxon>
    </lineage>
</organism>
<keyword evidence="2" id="KW-1185">Reference proteome</keyword>
<accession>A0ACB8Q936</accession>
<comment type="caution">
    <text evidence="1">The sequence shown here is derived from an EMBL/GenBank/DDBJ whole genome shotgun (WGS) entry which is preliminary data.</text>
</comment>
<gene>
    <name evidence="1" type="ORF">K488DRAFT_89929</name>
</gene>